<comment type="subunit">
    <text evidence="24">Homodimer. Interacts with lysosomal protein GLMP (via lumenal domain); the interaction starts while both proteins are still in the endoplasmic reticulum and is required for stabilization of MFSD1 in lysosomes but has no direct effect on its targeting to lysosomes or transporter activity.</text>
</comment>
<dbReference type="InterPro" id="IPR020846">
    <property type="entry name" value="MFS_dom"/>
</dbReference>
<keyword evidence="3" id="KW-0813">Transport</keyword>
<evidence type="ECO:0000259" key="26">
    <source>
        <dbReference type="PROSITE" id="PS50850"/>
    </source>
</evidence>
<feature type="transmembrane region" description="Helical" evidence="25">
    <location>
        <begin position="51"/>
        <end position="71"/>
    </location>
</feature>
<dbReference type="AlphaFoldDB" id="A0A0W0UU44"/>
<evidence type="ECO:0000256" key="15">
    <source>
        <dbReference type="ARBA" id="ARBA00044899"/>
    </source>
</evidence>
<feature type="transmembrane region" description="Helical" evidence="25">
    <location>
        <begin position="12"/>
        <end position="31"/>
    </location>
</feature>
<evidence type="ECO:0000256" key="10">
    <source>
        <dbReference type="ARBA" id="ARBA00044881"/>
    </source>
</evidence>
<evidence type="ECO:0000256" key="21">
    <source>
        <dbReference type="ARBA" id="ARBA00044985"/>
    </source>
</evidence>
<dbReference type="EMBL" id="LNYG01000008">
    <property type="protein sequence ID" value="KTD11384.1"/>
    <property type="molecule type" value="Genomic_DNA"/>
</dbReference>
<dbReference type="Pfam" id="PF07690">
    <property type="entry name" value="MFS_1"/>
    <property type="match status" value="2"/>
</dbReference>
<feature type="transmembrane region" description="Helical" evidence="25">
    <location>
        <begin position="108"/>
        <end position="130"/>
    </location>
</feature>
<feature type="transmembrane region" description="Helical" evidence="25">
    <location>
        <begin position="296"/>
        <end position="314"/>
    </location>
</feature>
<dbReference type="RefSeq" id="WP_058448630.1">
    <property type="nucleotide sequence ID" value="NZ_CAAAJF010000004.1"/>
</dbReference>
<dbReference type="GO" id="GO:0005765">
    <property type="term" value="C:lysosomal membrane"/>
    <property type="evidence" value="ECO:0007669"/>
    <property type="project" value="UniProtKB-SubCell"/>
</dbReference>
<evidence type="ECO:0000256" key="22">
    <source>
        <dbReference type="ARBA" id="ARBA00045018"/>
    </source>
</evidence>
<evidence type="ECO:0000256" key="7">
    <source>
        <dbReference type="ARBA" id="ARBA00023228"/>
    </source>
</evidence>
<evidence type="ECO:0000256" key="25">
    <source>
        <dbReference type="SAM" id="Phobius"/>
    </source>
</evidence>
<comment type="catalytic activity">
    <reaction evidence="18">
        <text>L-histidyl-L-alpha-amino acid(out) = L-histidyl-L-alpha-amino acid(in)</text>
        <dbReference type="Rhea" id="RHEA:79379"/>
        <dbReference type="ChEBI" id="CHEBI:229964"/>
    </reaction>
</comment>
<gene>
    <name evidence="27" type="ORF">Ljam_0578</name>
</gene>
<evidence type="ECO:0000256" key="20">
    <source>
        <dbReference type="ARBA" id="ARBA00044924"/>
    </source>
</evidence>
<feature type="transmembrane region" description="Helical" evidence="25">
    <location>
        <begin position="177"/>
        <end position="195"/>
    </location>
</feature>
<evidence type="ECO:0000313" key="27">
    <source>
        <dbReference type="EMBL" id="KTD11384.1"/>
    </source>
</evidence>
<evidence type="ECO:0000256" key="24">
    <source>
        <dbReference type="ARBA" id="ARBA00046376"/>
    </source>
</evidence>
<accession>A0A0W0UU44</accession>
<keyword evidence="5 25" id="KW-1133">Transmembrane helix</keyword>
<comment type="catalytic activity">
    <reaction evidence="8">
        <text>L-lysyl-L-alanine(out) = L-lysyl-L-alanine(in)</text>
        <dbReference type="Rhea" id="RHEA:79399"/>
        <dbReference type="ChEBI" id="CHEBI:229954"/>
    </reaction>
</comment>
<keyword evidence="7" id="KW-0458">Lysosome</keyword>
<evidence type="ECO:0000256" key="1">
    <source>
        <dbReference type="ARBA" id="ARBA00004155"/>
    </source>
</evidence>
<evidence type="ECO:0000256" key="8">
    <source>
        <dbReference type="ARBA" id="ARBA00044876"/>
    </source>
</evidence>
<dbReference type="STRING" id="455.Ljam_0578"/>
<feature type="transmembrane region" description="Helical" evidence="25">
    <location>
        <begin position="353"/>
        <end position="375"/>
    </location>
</feature>
<evidence type="ECO:0000256" key="12">
    <source>
        <dbReference type="ARBA" id="ARBA00044891"/>
    </source>
</evidence>
<name>A0A0W0UU44_9GAMM</name>
<evidence type="ECO:0000256" key="3">
    <source>
        <dbReference type="ARBA" id="ARBA00022448"/>
    </source>
</evidence>
<evidence type="ECO:0000256" key="4">
    <source>
        <dbReference type="ARBA" id="ARBA00022692"/>
    </source>
</evidence>
<organism evidence="27 28">
    <name type="scientific">Legionella jamestowniensis</name>
    <dbReference type="NCBI Taxonomy" id="455"/>
    <lineage>
        <taxon>Bacteria</taxon>
        <taxon>Pseudomonadati</taxon>
        <taxon>Pseudomonadota</taxon>
        <taxon>Gammaproteobacteria</taxon>
        <taxon>Legionellales</taxon>
        <taxon>Legionellaceae</taxon>
        <taxon>Legionella</taxon>
    </lineage>
</organism>
<dbReference type="InterPro" id="IPR011701">
    <property type="entry name" value="MFS"/>
</dbReference>
<dbReference type="OrthoDB" id="9771451at2"/>
<protein>
    <recommendedName>
        <fullName evidence="21">Lysosomal dipeptide transporter MFSD1</fullName>
    </recommendedName>
    <alternativeName>
        <fullName evidence="22">Major facilitator superfamily domain-containing protein 1</fullName>
    </alternativeName>
</protein>
<evidence type="ECO:0000256" key="11">
    <source>
        <dbReference type="ARBA" id="ARBA00044884"/>
    </source>
</evidence>
<dbReference type="PANTHER" id="PTHR23512">
    <property type="entry name" value="MAJOR FACILITATOR SUPERFAMILY DOMAIN-CONTAINING PROTEIN 1"/>
    <property type="match status" value="1"/>
</dbReference>
<feature type="transmembrane region" description="Helical" evidence="25">
    <location>
        <begin position="226"/>
        <end position="254"/>
    </location>
</feature>
<evidence type="ECO:0000256" key="23">
    <source>
        <dbReference type="ARBA" id="ARBA00045709"/>
    </source>
</evidence>
<dbReference type="InterPro" id="IPR036259">
    <property type="entry name" value="MFS_trans_sf"/>
</dbReference>
<comment type="catalytic activity">
    <reaction evidence="16">
        <text>L-lysyl-L-lysine(out) = L-lysyl-L-lysine(in)</text>
        <dbReference type="Rhea" id="RHEA:79403"/>
        <dbReference type="ChEBI" id="CHEBI:229956"/>
    </reaction>
</comment>
<feature type="transmembrane region" description="Helical" evidence="25">
    <location>
        <begin position="266"/>
        <end position="284"/>
    </location>
</feature>
<evidence type="ECO:0000256" key="16">
    <source>
        <dbReference type="ARBA" id="ARBA00044900"/>
    </source>
</evidence>
<evidence type="ECO:0000256" key="6">
    <source>
        <dbReference type="ARBA" id="ARBA00023136"/>
    </source>
</evidence>
<comment type="catalytic activity">
    <reaction evidence="20">
        <text>L-lysyl-glycine(out) = L-lysyl-glycine(in)</text>
        <dbReference type="Rhea" id="RHEA:79407"/>
        <dbReference type="ChEBI" id="CHEBI:191202"/>
    </reaction>
</comment>
<feature type="transmembrane region" description="Helical" evidence="25">
    <location>
        <begin position="320"/>
        <end position="341"/>
    </location>
</feature>
<dbReference type="GO" id="GO:0022857">
    <property type="term" value="F:transmembrane transporter activity"/>
    <property type="evidence" value="ECO:0007669"/>
    <property type="project" value="InterPro"/>
</dbReference>
<feature type="transmembrane region" description="Helical" evidence="25">
    <location>
        <begin position="395"/>
        <end position="414"/>
    </location>
</feature>
<comment type="caution">
    <text evidence="27">The sequence shown here is derived from an EMBL/GenBank/DDBJ whole genome shotgun (WGS) entry which is preliminary data.</text>
</comment>
<dbReference type="InterPro" id="IPR052187">
    <property type="entry name" value="MFSD1"/>
</dbReference>
<comment type="catalytic activity">
    <reaction evidence="10">
        <text>L-alpha-aminoacyl-L-arginine(out) = L-alpha-aminoacyl-L-arginine(in)</text>
        <dbReference type="Rhea" id="RHEA:79367"/>
        <dbReference type="ChEBI" id="CHEBI:229968"/>
    </reaction>
</comment>
<comment type="catalytic activity">
    <reaction evidence="19">
        <text>L-alanyl-L-lysine(out) = L-alanyl-L-lysine(in)</text>
        <dbReference type="Rhea" id="RHEA:79415"/>
        <dbReference type="ChEBI" id="CHEBI:192470"/>
    </reaction>
</comment>
<evidence type="ECO:0000256" key="14">
    <source>
        <dbReference type="ARBA" id="ARBA00044898"/>
    </source>
</evidence>
<comment type="catalytic activity">
    <reaction evidence="9">
        <text>L-histidyl-glycine(out) = L-histidyl-glycine(in)</text>
        <dbReference type="Rhea" id="RHEA:79395"/>
        <dbReference type="ChEBI" id="CHEBI:229957"/>
    </reaction>
</comment>
<comment type="catalytic activity">
    <reaction evidence="15">
        <text>L-arginyl-L-alpha-amino acid(out) = L-arginyl-L-alpha-amino acid(in)</text>
        <dbReference type="Rhea" id="RHEA:79371"/>
        <dbReference type="ChEBI" id="CHEBI:84315"/>
    </reaction>
</comment>
<dbReference type="PANTHER" id="PTHR23512:SF3">
    <property type="entry name" value="MAJOR FACILITATOR SUPERFAMILY DOMAIN-CONTAINING PROTEIN 1"/>
    <property type="match status" value="1"/>
</dbReference>
<comment type="similarity">
    <text evidence="2">Belongs to the major facilitator superfamily.</text>
</comment>
<evidence type="ECO:0000256" key="19">
    <source>
        <dbReference type="ARBA" id="ARBA00044919"/>
    </source>
</evidence>
<evidence type="ECO:0000256" key="13">
    <source>
        <dbReference type="ARBA" id="ARBA00044893"/>
    </source>
</evidence>
<comment type="subcellular location">
    <subcellularLocation>
        <location evidence="1">Lysosome membrane</location>
        <topology evidence="1">Multi-pass membrane protein</topology>
    </subcellularLocation>
</comment>
<evidence type="ECO:0000313" key="28">
    <source>
        <dbReference type="Proteomes" id="UP000054715"/>
    </source>
</evidence>
<comment type="catalytic activity">
    <reaction evidence="11">
        <text>L-alpha-aminoacyl-L-histidine(out) = L-alpha-aminoacyl-L-histidine(in)</text>
        <dbReference type="Rhea" id="RHEA:79375"/>
        <dbReference type="ChEBI" id="CHEBI:229967"/>
    </reaction>
</comment>
<dbReference type="Gene3D" id="1.20.1250.20">
    <property type="entry name" value="MFS general substrate transporter like domains"/>
    <property type="match status" value="2"/>
</dbReference>
<proteinExistence type="inferred from homology"/>
<dbReference type="SUPFAM" id="SSF103473">
    <property type="entry name" value="MFS general substrate transporter"/>
    <property type="match status" value="1"/>
</dbReference>
<comment type="catalytic activity">
    <reaction evidence="17">
        <text>L-arginyl-glycine(out) = L-arginyl-glycine(in)</text>
        <dbReference type="Rhea" id="RHEA:79391"/>
        <dbReference type="ChEBI" id="CHEBI:229955"/>
    </reaction>
</comment>
<feature type="domain" description="Major facilitator superfamily (MFS) profile" evidence="26">
    <location>
        <begin position="18"/>
        <end position="418"/>
    </location>
</feature>
<dbReference type="Proteomes" id="UP000054715">
    <property type="component" value="Unassembled WGS sequence"/>
</dbReference>
<keyword evidence="4 25" id="KW-0812">Transmembrane</keyword>
<reference evidence="27 28" key="1">
    <citation type="submission" date="2015-11" db="EMBL/GenBank/DDBJ databases">
        <title>Genomic analysis of 38 Legionella species identifies large and diverse effector repertoires.</title>
        <authorList>
            <person name="Burstein D."/>
            <person name="Amaro F."/>
            <person name="Zusman T."/>
            <person name="Lifshitz Z."/>
            <person name="Cohen O."/>
            <person name="Gilbert J.A."/>
            <person name="Pupko T."/>
            <person name="Shuman H.A."/>
            <person name="Segal G."/>
        </authorList>
    </citation>
    <scope>NUCLEOTIDE SEQUENCE [LARGE SCALE GENOMIC DNA]</scope>
    <source>
        <strain evidence="27 28">JA-26-G1-E2</strain>
    </source>
</reference>
<keyword evidence="6 25" id="KW-0472">Membrane</keyword>
<comment type="function">
    <text evidence="23">Lysosomal dipeptide uniporter that selectively exports lysine, arginine or histidine-containing dipeptides with a net positive charge from the lysosome lumen into the cytosol. Could play a role in a specific type of protein O-glycosylation indirectly regulating macrophages migration and tissue invasion. Also essential for liver homeostasis.</text>
</comment>
<dbReference type="PROSITE" id="PS50850">
    <property type="entry name" value="MFS"/>
    <property type="match status" value="1"/>
</dbReference>
<evidence type="ECO:0000256" key="17">
    <source>
        <dbReference type="ARBA" id="ARBA00044903"/>
    </source>
</evidence>
<evidence type="ECO:0000256" key="9">
    <source>
        <dbReference type="ARBA" id="ARBA00044878"/>
    </source>
</evidence>
<feature type="transmembrane region" description="Helical" evidence="25">
    <location>
        <begin position="83"/>
        <end position="102"/>
    </location>
</feature>
<dbReference type="PATRIC" id="fig|455.5.peg.612"/>
<comment type="catalytic activity">
    <reaction evidence="12">
        <text>L-lysyl-L-alpha-amino acid(out) = L-lysyl-L-alpha-amino acid(in)</text>
        <dbReference type="Rhea" id="RHEA:79387"/>
        <dbReference type="ChEBI" id="CHEBI:229965"/>
    </reaction>
</comment>
<evidence type="ECO:0000256" key="2">
    <source>
        <dbReference type="ARBA" id="ARBA00008335"/>
    </source>
</evidence>
<evidence type="ECO:0000256" key="5">
    <source>
        <dbReference type="ARBA" id="ARBA00022989"/>
    </source>
</evidence>
<sequence>MDYSSTLPSHSPLKTVLPWVVWGLGCLFYFYECLLQVSPSVMSNELMRDFAVTSQTLGILSGIYFYSYAAMQLPGGVLMDHFGPQRLLTIATAICAISTIAFGLTSNFFMACTARLMIGFGSAFAAVGAMKLAANWFPAQRFALLTGMMVTIGMLGAIGGEAPLALLVDNYGWRESMIIMGTVGLVLAVLILLVVKDSPHKKNQNHSIEEEPLLPSFLTIVKNRQLWLVAIYGGLMYMATPVFCGLWGVPFLMFKMNLAKATAANYISLVFVGWAIASPLWGLFSNRIGRRKPPMYIGSIGALITSLLFIYVNIEAGWVMQLLLFSFGIFSAGFLPAFAVAKELCSKRYVATGLSFMNMMNMVGIALAQPAIGFILDRMWQGKVIDKVRVYPLEAYHVALALLPVGIFISLLILPRVKETYCQSVWQINESLKS</sequence>
<comment type="catalytic activity">
    <reaction evidence="13">
        <text>L-alpha-aminoacyl-L-lysine(out) = L-alpha-aminoacyl-L-lysine(in)</text>
        <dbReference type="Rhea" id="RHEA:79383"/>
        <dbReference type="ChEBI" id="CHEBI:229966"/>
    </reaction>
</comment>
<comment type="catalytic activity">
    <reaction evidence="14">
        <text>L-aspartyl-L-lysine(out) = L-aspartyl-L-lysine(in)</text>
        <dbReference type="Rhea" id="RHEA:79411"/>
        <dbReference type="ChEBI" id="CHEBI:229953"/>
    </reaction>
</comment>
<evidence type="ECO:0000256" key="18">
    <source>
        <dbReference type="ARBA" id="ARBA00044912"/>
    </source>
</evidence>